<feature type="domain" description="Thioredoxin" evidence="6">
    <location>
        <begin position="258"/>
        <end position="396"/>
    </location>
</feature>
<reference evidence="7 8" key="1">
    <citation type="submission" date="2024-03" db="EMBL/GenBank/DDBJ databases">
        <title>Chitinophaga caseinilytica sp. nov., a casein hydrolysing bacterium isolated from forest soil.</title>
        <authorList>
            <person name="Lee D.S."/>
            <person name="Han D.M."/>
            <person name="Baek J.H."/>
            <person name="Choi D.G."/>
            <person name="Jeon J.H."/>
            <person name="Jeon C.O."/>
        </authorList>
    </citation>
    <scope>NUCLEOTIDE SEQUENCE [LARGE SCALE GENOMIC DNA]</scope>
    <source>
        <strain evidence="7 8">KACC 19118</strain>
    </source>
</reference>
<dbReference type="PANTHER" id="PTHR42852">
    <property type="entry name" value="THIOL:DISULFIDE INTERCHANGE PROTEIN DSBE"/>
    <property type="match status" value="1"/>
</dbReference>
<dbReference type="SUPFAM" id="SSF52833">
    <property type="entry name" value="Thioredoxin-like"/>
    <property type="match status" value="1"/>
</dbReference>
<feature type="chain" id="PRO_5046174654" evidence="5">
    <location>
        <begin position="19"/>
        <end position="396"/>
    </location>
</feature>
<evidence type="ECO:0000259" key="6">
    <source>
        <dbReference type="PROSITE" id="PS51352"/>
    </source>
</evidence>
<dbReference type="Proteomes" id="UP001449657">
    <property type="component" value="Chromosome"/>
</dbReference>
<evidence type="ECO:0000313" key="8">
    <source>
        <dbReference type="Proteomes" id="UP001449657"/>
    </source>
</evidence>
<protein>
    <submittedName>
        <fullName evidence="7">TlpA disulfide reductase family protein</fullName>
    </submittedName>
</protein>
<sequence length="396" mass="43478">MKKYLLFACCLYGASAFAQQSDGKVTLIINQPENAIVTGDLGRKLNDTMVYLYEMYAGENDSAQIKDGKFIISKPMPKGGSIHIIKVGQGADLKSVMLAYVEGGKMHIAGKGDYLTGAKFSGDKWVKEWMEVYNMLDPETPVSKQLAVLEEKFREASQLGDEDAAIEINKKADSLMKIRLTAMRKWLAGNMNSGVSAYLATCYIENMKAKDSIMNLLGEHAKASRIAQRYFHPGKVDPAPVSMGFDDSKAADRNFSAVAVGQDAPQFSAPDVNGKNVSLADFKGKYVLVDFWASWCGPCKPQIPFLKAARDKYKNKDLVVLAVSLDSKKEAWEKAIAAHQLDWINISNLKGWSEPAAQAYGASAIPFNVLISPEGKILAMGLYGEDVEKKLAEFLK</sequence>
<evidence type="ECO:0000256" key="5">
    <source>
        <dbReference type="SAM" id="SignalP"/>
    </source>
</evidence>
<keyword evidence="2" id="KW-0201">Cytochrome c-type biogenesis</keyword>
<keyword evidence="4" id="KW-0676">Redox-active center</keyword>
<evidence type="ECO:0000256" key="2">
    <source>
        <dbReference type="ARBA" id="ARBA00022748"/>
    </source>
</evidence>
<name>A0ABZ2ZA06_9BACT</name>
<evidence type="ECO:0000313" key="7">
    <source>
        <dbReference type="EMBL" id="WZN49071.1"/>
    </source>
</evidence>
<dbReference type="Pfam" id="PF00578">
    <property type="entry name" value="AhpC-TSA"/>
    <property type="match status" value="1"/>
</dbReference>
<evidence type="ECO:0000256" key="4">
    <source>
        <dbReference type="ARBA" id="ARBA00023284"/>
    </source>
</evidence>
<keyword evidence="3" id="KW-1015">Disulfide bond</keyword>
<dbReference type="Gene3D" id="3.40.30.10">
    <property type="entry name" value="Glutaredoxin"/>
    <property type="match status" value="1"/>
</dbReference>
<dbReference type="EMBL" id="CP150096">
    <property type="protein sequence ID" value="WZN49071.1"/>
    <property type="molecule type" value="Genomic_DNA"/>
</dbReference>
<dbReference type="Pfam" id="PF14289">
    <property type="entry name" value="DUF4369"/>
    <property type="match status" value="1"/>
</dbReference>
<dbReference type="InterPro" id="IPR000866">
    <property type="entry name" value="AhpC/TSA"/>
</dbReference>
<dbReference type="PANTHER" id="PTHR42852:SF6">
    <property type="entry name" value="THIOL:DISULFIDE INTERCHANGE PROTEIN DSBE"/>
    <property type="match status" value="1"/>
</dbReference>
<comment type="subcellular location">
    <subcellularLocation>
        <location evidence="1">Cell envelope</location>
    </subcellularLocation>
</comment>
<dbReference type="InterPro" id="IPR017937">
    <property type="entry name" value="Thioredoxin_CS"/>
</dbReference>
<dbReference type="PROSITE" id="PS00194">
    <property type="entry name" value="THIOREDOXIN_1"/>
    <property type="match status" value="1"/>
</dbReference>
<organism evidence="7 8">
    <name type="scientific">Chitinophaga caseinilytica</name>
    <dbReference type="NCBI Taxonomy" id="2267521"/>
    <lineage>
        <taxon>Bacteria</taxon>
        <taxon>Pseudomonadati</taxon>
        <taxon>Bacteroidota</taxon>
        <taxon>Chitinophagia</taxon>
        <taxon>Chitinophagales</taxon>
        <taxon>Chitinophagaceae</taxon>
        <taxon>Chitinophaga</taxon>
    </lineage>
</organism>
<dbReference type="PROSITE" id="PS51352">
    <property type="entry name" value="THIOREDOXIN_2"/>
    <property type="match status" value="1"/>
</dbReference>
<dbReference type="RefSeq" id="WP_341843646.1">
    <property type="nucleotide sequence ID" value="NZ_CP149792.1"/>
</dbReference>
<accession>A0ABZ2ZA06</accession>
<evidence type="ECO:0000256" key="3">
    <source>
        <dbReference type="ARBA" id="ARBA00023157"/>
    </source>
</evidence>
<dbReference type="InterPro" id="IPR025380">
    <property type="entry name" value="DUF4369"/>
</dbReference>
<keyword evidence="5" id="KW-0732">Signal</keyword>
<gene>
    <name evidence="7" type="ORF">WJU22_12910</name>
</gene>
<dbReference type="InterPro" id="IPR036249">
    <property type="entry name" value="Thioredoxin-like_sf"/>
</dbReference>
<proteinExistence type="predicted"/>
<dbReference type="InterPro" id="IPR013766">
    <property type="entry name" value="Thioredoxin_domain"/>
</dbReference>
<evidence type="ECO:0000256" key="1">
    <source>
        <dbReference type="ARBA" id="ARBA00004196"/>
    </source>
</evidence>
<dbReference type="CDD" id="cd02966">
    <property type="entry name" value="TlpA_like_family"/>
    <property type="match status" value="1"/>
</dbReference>
<keyword evidence="8" id="KW-1185">Reference proteome</keyword>
<feature type="signal peptide" evidence="5">
    <location>
        <begin position="1"/>
        <end position="18"/>
    </location>
</feature>
<dbReference type="InterPro" id="IPR050553">
    <property type="entry name" value="Thioredoxin_ResA/DsbE_sf"/>
</dbReference>